<dbReference type="Proteomes" id="UP001596244">
    <property type="component" value="Unassembled WGS sequence"/>
</dbReference>
<evidence type="ECO:0000313" key="2">
    <source>
        <dbReference type="Proteomes" id="UP001596244"/>
    </source>
</evidence>
<dbReference type="EMBL" id="JBHSQE010000001">
    <property type="protein sequence ID" value="MFC6145750.1"/>
    <property type="molecule type" value="Genomic_DNA"/>
</dbReference>
<proteinExistence type="predicted"/>
<accession>A0ABW1QB00</accession>
<keyword evidence="2" id="KW-1185">Reference proteome</keyword>
<sequence>MDATEKLQGLLDRAGMLVVSDALALGVSAPTVYAFARRHGLQRVVKGVYASDDAWIDDMHVLALRSGKVVFSHESALLLHDLTDREPTALTVTVPAGYNASTLAADGVKVHYIRPDLHDTGKVPMRSPEGNDIPCYDLERTMCDIIRSRSRIEGQIFTAALQGYVRRPDKRLDVLDVYATKLGIGGVVTNYLEVLL</sequence>
<dbReference type="RefSeq" id="WP_376999674.1">
    <property type="nucleotide sequence ID" value="NZ_JBHSQE010000001.1"/>
</dbReference>
<organism evidence="1 2">
    <name type="scientific">Corynebacterium nasicanis</name>
    <dbReference type="NCBI Taxonomy" id="1448267"/>
    <lineage>
        <taxon>Bacteria</taxon>
        <taxon>Bacillati</taxon>
        <taxon>Actinomycetota</taxon>
        <taxon>Actinomycetes</taxon>
        <taxon>Mycobacteriales</taxon>
        <taxon>Corynebacteriaceae</taxon>
        <taxon>Corynebacterium</taxon>
    </lineage>
</organism>
<comment type="caution">
    <text evidence="1">The sequence shown here is derived from an EMBL/GenBank/DDBJ whole genome shotgun (WGS) entry which is preliminary data.</text>
</comment>
<gene>
    <name evidence="1" type="ORF">ACFPUZ_02840</name>
</gene>
<reference evidence="2" key="1">
    <citation type="journal article" date="2019" name="Int. J. Syst. Evol. Microbiol.">
        <title>The Global Catalogue of Microorganisms (GCM) 10K type strain sequencing project: providing services to taxonomists for standard genome sequencing and annotation.</title>
        <authorList>
            <consortium name="The Broad Institute Genomics Platform"/>
            <consortium name="The Broad Institute Genome Sequencing Center for Infectious Disease"/>
            <person name="Wu L."/>
            <person name="Ma J."/>
        </authorList>
    </citation>
    <scope>NUCLEOTIDE SEQUENCE [LARGE SCALE GENOMIC DNA]</scope>
    <source>
        <strain evidence="2">CCUG 51943</strain>
    </source>
</reference>
<evidence type="ECO:0000313" key="1">
    <source>
        <dbReference type="EMBL" id="MFC6145750.1"/>
    </source>
</evidence>
<protein>
    <submittedName>
        <fullName evidence="1">Abortive phage infection protein</fullName>
    </submittedName>
</protein>
<name>A0ABW1QB00_9CORY</name>